<evidence type="ECO:0000313" key="3">
    <source>
        <dbReference type="Proteomes" id="UP000298663"/>
    </source>
</evidence>
<proteinExistence type="predicted"/>
<feature type="region of interest" description="Disordered" evidence="1">
    <location>
        <begin position="1"/>
        <end position="41"/>
    </location>
</feature>
<reference evidence="2 3" key="1">
    <citation type="journal article" date="2015" name="Genome Biol.">
        <title>Comparative genomics of Steinernema reveals deeply conserved gene regulatory networks.</title>
        <authorList>
            <person name="Dillman A.R."/>
            <person name="Macchietto M."/>
            <person name="Porter C.F."/>
            <person name="Rogers A."/>
            <person name="Williams B."/>
            <person name="Antoshechkin I."/>
            <person name="Lee M.M."/>
            <person name="Goodwin Z."/>
            <person name="Lu X."/>
            <person name="Lewis E.E."/>
            <person name="Goodrich-Blair H."/>
            <person name="Stock S.P."/>
            <person name="Adams B.J."/>
            <person name="Sternberg P.W."/>
            <person name="Mortazavi A."/>
        </authorList>
    </citation>
    <scope>NUCLEOTIDE SEQUENCE [LARGE SCALE GENOMIC DNA]</scope>
    <source>
        <strain evidence="2 3">ALL</strain>
    </source>
</reference>
<reference evidence="2 3" key="2">
    <citation type="journal article" date="2019" name="G3 (Bethesda)">
        <title>Hybrid Assembly of the Genome of the Entomopathogenic Nematode Steinernema carpocapsae Identifies the X-Chromosome.</title>
        <authorList>
            <person name="Serra L."/>
            <person name="Macchietto M."/>
            <person name="Macias-Munoz A."/>
            <person name="McGill C.J."/>
            <person name="Rodriguez I.M."/>
            <person name="Rodriguez B."/>
            <person name="Murad R."/>
            <person name="Mortazavi A."/>
        </authorList>
    </citation>
    <scope>NUCLEOTIDE SEQUENCE [LARGE SCALE GENOMIC DNA]</scope>
    <source>
        <strain evidence="2 3">ALL</strain>
    </source>
</reference>
<accession>A0A4U8UZY5</accession>
<dbReference type="EMBL" id="AZBU02000001">
    <property type="protein sequence ID" value="TMS39062.1"/>
    <property type="molecule type" value="Genomic_DNA"/>
</dbReference>
<protein>
    <submittedName>
        <fullName evidence="2">Uncharacterized protein</fullName>
    </submittedName>
</protein>
<keyword evidence="3" id="KW-1185">Reference proteome</keyword>
<organism evidence="2 3">
    <name type="scientific">Steinernema carpocapsae</name>
    <name type="common">Entomopathogenic nematode</name>
    <dbReference type="NCBI Taxonomy" id="34508"/>
    <lineage>
        <taxon>Eukaryota</taxon>
        <taxon>Metazoa</taxon>
        <taxon>Ecdysozoa</taxon>
        <taxon>Nematoda</taxon>
        <taxon>Chromadorea</taxon>
        <taxon>Rhabditida</taxon>
        <taxon>Tylenchina</taxon>
        <taxon>Panagrolaimomorpha</taxon>
        <taxon>Strongyloidoidea</taxon>
        <taxon>Steinernematidae</taxon>
        <taxon>Steinernema</taxon>
    </lineage>
</organism>
<comment type="caution">
    <text evidence="2">The sequence shown here is derived from an EMBL/GenBank/DDBJ whole genome shotgun (WGS) entry which is preliminary data.</text>
</comment>
<name>A0A4U8UZY5_STECR</name>
<gene>
    <name evidence="2" type="ORF">L596_005649</name>
</gene>
<sequence>MYKRQAESSKSSERPKRKTSNSLSCMLSSSSTSQSKTPLDASRTSSYAFFEHVRTVFETPEETAITLRLLQLSGDRLSMKTKEQLTSITVNGIRNQKDIETCGEIAMALEQAILATQQRIAERNQKAFEKQQKIVEKQQKIVEEQQKIVEEQAMEDDYFDMPKLERIDAE</sequence>
<evidence type="ECO:0000256" key="1">
    <source>
        <dbReference type="SAM" id="MobiDB-lite"/>
    </source>
</evidence>
<feature type="compositionally biased region" description="Low complexity" evidence="1">
    <location>
        <begin position="20"/>
        <end position="39"/>
    </location>
</feature>
<feature type="compositionally biased region" description="Basic and acidic residues" evidence="1">
    <location>
        <begin position="1"/>
        <end position="14"/>
    </location>
</feature>
<evidence type="ECO:0000313" key="2">
    <source>
        <dbReference type="EMBL" id="TMS39062.1"/>
    </source>
</evidence>
<dbReference type="AlphaFoldDB" id="A0A4U8UZY5"/>
<dbReference type="Proteomes" id="UP000298663">
    <property type="component" value="Unassembled WGS sequence"/>
</dbReference>